<gene>
    <name evidence="1" type="ORF">PV517_35425</name>
</gene>
<evidence type="ECO:0008006" key="3">
    <source>
        <dbReference type="Google" id="ProtNLM"/>
    </source>
</evidence>
<dbReference type="RefSeq" id="WP_086764196.1">
    <property type="nucleotide sequence ID" value="NZ_JAGJBZ010000005.1"/>
</dbReference>
<reference evidence="1 2" key="1">
    <citation type="journal article" date="2023" name="Microb. Genom.">
        <title>Mesoterricola silvestris gen. nov., sp. nov., Mesoterricola sediminis sp. nov., Geothrix oryzae sp. nov., Geothrix edaphica sp. nov., Geothrix rubra sp. nov., and Geothrix limicola sp. nov., six novel members of Acidobacteriota isolated from soils.</title>
        <authorList>
            <person name="Weisberg A.J."/>
            <person name="Pearce E."/>
            <person name="Kramer C.G."/>
            <person name="Chang J.H."/>
            <person name="Clarke C.R."/>
        </authorList>
    </citation>
    <scope>NUCLEOTIDE SEQUENCE [LARGE SCALE GENOMIC DNA]</scope>
    <source>
        <strain evidence="1 2">NRRL_B-2795</strain>
    </source>
</reference>
<keyword evidence="2" id="KW-1185">Reference proteome</keyword>
<proteinExistence type="predicted"/>
<name>A0ABU4LDU5_9ACTN</name>
<protein>
    <recommendedName>
        <fullName evidence="3">N-acetyltransferase domain-containing protein</fullName>
    </recommendedName>
</protein>
<organism evidence="1 2">
    <name type="scientific">Streptomyces griseiscabiei</name>
    <dbReference type="NCBI Taxonomy" id="2993540"/>
    <lineage>
        <taxon>Bacteria</taxon>
        <taxon>Bacillati</taxon>
        <taxon>Actinomycetota</taxon>
        <taxon>Actinomycetes</taxon>
        <taxon>Kitasatosporales</taxon>
        <taxon>Streptomycetaceae</taxon>
        <taxon>Streptomyces</taxon>
    </lineage>
</organism>
<evidence type="ECO:0000313" key="2">
    <source>
        <dbReference type="Proteomes" id="UP001271723"/>
    </source>
</evidence>
<accession>A0ABU4LDU5</accession>
<dbReference type="Proteomes" id="UP001271723">
    <property type="component" value="Unassembled WGS sequence"/>
</dbReference>
<evidence type="ECO:0000313" key="1">
    <source>
        <dbReference type="EMBL" id="MDX2913946.1"/>
    </source>
</evidence>
<dbReference type="EMBL" id="JARAVY010000017">
    <property type="protein sequence ID" value="MDX2913946.1"/>
    <property type="molecule type" value="Genomic_DNA"/>
</dbReference>
<sequence length="185" mass="19200">MLPITSDAARAAVDVLASDRAHLLAGQGVTVDTGRAAALLRGPGALGLYEDSLLVGCLVLRTDPDVRHWGAGGHDAGLLVALDPATVGSTQVGRLLTLWLADHAARSGRTWVWCEVPFPSGPTAGTSQWLLTYLCDLGWEARYPAVRSPVGGRVVRLRLRAEARAAMATAISVPHAGAPAAVSAP</sequence>
<comment type="caution">
    <text evidence="1">The sequence shown here is derived from an EMBL/GenBank/DDBJ whole genome shotgun (WGS) entry which is preliminary data.</text>
</comment>